<dbReference type="Pfam" id="PF07885">
    <property type="entry name" value="Ion_trans_2"/>
    <property type="match status" value="2"/>
</dbReference>
<feature type="region of interest" description="Disordered" evidence="9">
    <location>
        <begin position="1"/>
        <end position="34"/>
    </location>
</feature>
<evidence type="ECO:0000256" key="4">
    <source>
        <dbReference type="ARBA" id="ARBA00022989"/>
    </source>
</evidence>
<dbReference type="PANTHER" id="PTHR11003:SF335">
    <property type="entry name" value="POTASSIUM CHANNEL DOMAIN-CONTAINING PROTEIN"/>
    <property type="match status" value="1"/>
</dbReference>
<dbReference type="GO" id="GO:0015271">
    <property type="term" value="F:outward rectifier potassium channel activity"/>
    <property type="evidence" value="ECO:0007669"/>
    <property type="project" value="TreeGrafter"/>
</dbReference>
<evidence type="ECO:0000256" key="8">
    <source>
        <dbReference type="RuleBase" id="RU003857"/>
    </source>
</evidence>
<feature type="domain" description="Potassium channel" evidence="11">
    <location>
        <begin position="379"/>
        <end position="448"/>
    </location>
</feature>
<feature type="transmembrane region" description="Helical" evidence="10">
    <location>
        <begin position="426"/>
        <end position="447"/>
    </location>
</feature>
<feature type="region of interest" description="Disordered" evidence="9">
    <location>
        <begin position="514"/>
        <end position="533"/>
    </location>
</feature>
<dbReference type="Gene3D" id="1.10.287.70">
    <property type="match status" value="1"/>
</dbReference>
<sequence length="533" mass="59783">MASQTSDNASLKSSGSKPKTPSADGGRKVGFARPSLIIPPPQIQRQYPPYSANRNFTPMTATTGPTPEMYGRKASMFMFDQFNGLKDFTMNTAKSGMGIGEKCSYWVYAKIKALSRKWFTHCFLSIVLICYTIGGAVIFTTIEGQNEIRIVERDLRKDRYQLIRELRNFSVVLPQRTSDGEWEGEAFRTLLDYELKIIEQYQQHSLIVTNRGDKVWTMWNSIVYCATIYTTIGYGHLYPTTITGRALTIVYSIIGIPLFLIALTDFGKLFTRGIKFLWSFVRRLYYTGSCRKYRKTAHVQEIFKGAQMMYDIATFRRPSISTQPSDLENPQEQDQQLPKPPSLNTTSLLTETDTPTTPAISNFEIDDEFNLPISVALFILIAYIFIGALIYCVWEDWNFFASFYFVFISMSTIGFGDFVPKHPICMIVSIVYLVFGLALMSMCINVVQLKLSDTFQQASAKLGASIGFDTDEGGSLAAAENVEVAAVHDPHEDLAMVEPMVKVLVNNVTRTSPNTLALPDPDSGLGAEKGKKS</sequence>
<evidence type="ECO:0000256" key="3">
    <source>
        <dbReference type="ARBA" id="ARBA00022692"/>
    </source>
</evidence>
<gene>
    <name evidence="12" type="ORF">PHAECO_LOCUS6654</name>
</gene>
<name>A0A9N9X544_PHACE</name>
<protein>
    <recommendedName>
        <fullName evidence="11">Potassium channel domain-containing protein</fullName>
    </recommendedName>
</protein>
<evidence type="ECO:0000256" key="7">
    <source>
        <dbReference type="ARBA" id="ARBA00023303"/>
    </source>
</evidence>
<dbReference type="EMBL" id="OU896708">
    <property type="protein sequence ID" value="CAG9819256.1"/>
    <property type="molecule type" value="Genomic_DNA"/>
</dbReference>
<evidence type="ECO:0000313" key="13">
    <source>
        <dbReference type="Proteomes" id="UP001153737"/>
    </source>
</evidence>
<accession>A0A9N9X544</accession>
<evidence type="ECO:0000256" key="1">
    <source>
        <dbReference type="ARBA" id="ARBA00004141"/>
    </source>
</evidence>
<keyword evidence="2 8" id="KW-0813">Transport</keyword>
<keyword evidence="4 10" id="KW-1133">Transmembrane helix</keyword>
<feature type="domain" description="Potassium channel" evidence="11">
    <location>
        <begin position="212"/>
        <end position="271"/>
    </location>
</feature>
<evidence type="ECO:0000256" key="5">
    <source>
        <dbReference type="ARBA" id="ARBA00023065"/>
    </source>
</evidence>
<feature type="transmembrane region" description="Helical" evidence="10">
    <location>
        <begin position="249"/>
        <end position="270"/>
    </location>
</feature>
<organism evidence="12 13">
    <name type="scientific">Phaedon cochleariae</name>
    <name type="common">Mustard beetle</name>
    <dbReference type="NCBI Taxonomy" id="80249"/>
    <lineage>
        <taxon>Eukaryota</taxon>
        <taxon>Metazoa</taxon>
        <taxon>Ecdysozoa</taxon>
        <taxon>Arthropoda</taxon>
        <taxon>Hexapoda</taxon>
        <taxon>Insecta</taxon>
        <taxon>Pterygota</taxon>
        <taxon>Neoptera</taxon>
        <taxon>Endopterygota</taxon>
        <taxon>Coleoptera</taxon>
        <taxon>Polyphaga</taxon>
        <taxon>Cucujiformia</taxon>
        <taxon>Chrysomeloidea</taxon>
        <taxon>Chrysomelidae</taxon>
        <taxon>Chrysomelinae</taxon>
        <taxon>Chrysomelini</taxon>
        <taxon>Phaedon</taxon>
    </lineage>
</organism>
<feature type="transmembrane region" description="Helical" evidence="10">
    <location>
        <begin position="118"/>
        <end position="139"/>
    </location>
</feature>
<keyword evidence="13" id="KW-1185">Reference proteome</keyword>
<dbReference type="SUPFAM" id="SSF81324">
    <property type="entry name" value="Voltage-gated potassium channels"/>
    <property type="match status" value="2"/>
</dbReference>
<keyword evidence="5 8" id="KW-0406">Ion transport</keyword>
<feature type="transmembrane region" description="Helical" evidence="10">
    <location>
        <begin position="369"/>
        <end position="391"/>
    </location>
</feature>
<evidence type="ECO:0000256" key="6">
    <source>
        <dbReference type="ARBA" id="ARBA00023136"/>
    </source>
</evidence>
<keyword evidence="7 8" id="KW-0407">Ion channel</keyword>
<dbReference type="PANTHER" id="PTHR11003">
    <property type="entry name" value="POTASSIUM CHANNEL, SUBFAMILY K"/>
    <property type="match status" value="1"/>
</dbReference>
<feature type="transmembrane region" description="Helical" evidence="10">
    <location>
        <begin position="215"/>
        <end position="237"/>
    </location>
</feature>
<feature type="transmembrane region" description="Helical" evidence="10">
    <location>
        <begin position="397"/>
        <end position="419"/>
    </location>
</feature>
<evidence type="ECO:0000259" key="11">
    <source>
        <dbReference type="Pfam" id="PF07885"/>
    </source>
</evidence>
<reference evidence="12" key="1">
    <citation type="submission" date="2022-01" db="EMBL/GenBank/DDBJ databases">
        <authorList>
            <person name="King R."/>
        </authorList>
    </citation>
    <scope>NUCLEOTIDE SEQUENCE</scope>
</reference>
<evidence type="ECO:0000256" key="2">
    <source>
        <dbReference type="ARBA" id="ARBA00022448"/>
    </source>
</evidence>
<reference evidence="12" key="2">
    <citation type="submission" date="2022-10" db="EMBL/GenBank/DDBJ databases">
        <authorList>
            <consortium name="ENA_rothamsted_submissions"/>
            <consortium name="culmorum"/>
            <person name="King R."/>
        </authorList>
    </citation>
    <scope>NUCLEOTIDE SEQUENCE</scope>
</reference>
<evidence type="ECO:0000313" key="12">
    <source>
        <dbReference type="EMBL" id="CAG9819256.1"/>
    </source>
</evidence>
<dbReference type="AlphaFoldDB" id="A0A9N9X544"/>
<dbReference type="PRINTS" id="PR01333">
    <property type="entry name" value="2POREKCHANEL"/>
</dbReference>
<keyword evidence="3 8" id="KW-0812">Transmembrane</keyword>
<dbReference type="InterPro" id="IPR013099">
    <property type="entry name" value="K_chnl_dom"/>
</dbReference>
<proteinExistence type="inferred from homology"/>
<dbReference type="GO" id="GO:0022841">
    <property type="term" value="F:potassium ion leak channel activity"/>
    <property type="evidence" value="ECO:0007669"/>
    <property type="project" value="TreeGrafter"/>
</dbReference>
<dbReference type="GO" id="GO:0030322">
    <property type="term" value="P:stabilization of membrane potential"/>
    <property type="evidence" value="ECO:0007669"/>
    <property type="project" value="TreeGrafter"/>
</dbReference>
<feature type="compositionally biased region" description="Polar residues" evidence="9">
    <location>
        <begin position="1"/>
        <end position="19"/>
    </location>
</feature>
<comment type="subcellular location">
    <subcellularLocation>
        <location evidence="1">Membrane</location>
        <topology evidence="1">Multi-pass membrane protein</topology>
    </subcellularLocation>
</comment>
<comment type="similarity">
    <text evidence="8">Belongs to the two pore domain potassium channel (TC 1.A.1.8) family.</text>
</comment>
<keyword evidence="6 10" id="KW-0472">Membrane</keyword>
<dbReference type="OrthoDB" id="297496at2759"/>
<dbReference type="Proteomes" id="UP001153737">
    <property type="component" value="Chromosome 2"/>
</dbReference>
<dbReference type="InterPro" id="IPR003280">
    <property type="entry name" value="2pore_dom_K_chnl"/>
</dbReference>
<evidence type="ECO:0000256" key="9">
    <source>
        <dbReference type="SAM" id="MobiDB-lite"/>
    </source>
</evidence>
<evidence type="ECO:0000256" key="10">
    <source>
        <dbReference type="SAM" id="Phobius"/>
    </source>
</evidence>
<dbReference type="GO" id="GO:0005886">
    <property type="term" value="C:plasma membrane"/>
    <property type="evidence" value="ECO:0007669"/>
    <property type="project" value="TreeGrafter"/>
</dbReference>